<sequence>MSDEADHRGFNQALLSAREHAHRILKAELERVRRTGELNEAVTDELQRIVAELWKESLSARMPMLGAAVEDRAAETIHGIRSKATNEDPDSNQ</sequence>
<reference evidence="2" key="1">
    <citation type="submission" date="2017-05" db="EMBL/GenBank/DDBJ databases">
        <authorList>
            <person name="Macchi M."/>
            <person name="Festa S."/>
            <person name="Coppotelli B.M."/>
            <person name="Morelli I.S."/>
        </authorList>
    </citation>
    <scope>NUCLEOTIDE SEQUENCE [LARGE SCALE GENOMIC DNA]</scope>
    <source>
        <strain evidence="2">I</strain>
    </source>
</reference>
<dbReference type="Proteomes" id="UP000196655">
    <property type="component" value="Unassembled WGS sequence"/>
</dbReference>
<organism evidence="1 2">
    <name type="scientific">Inquilinus limosus</name>
    <dbReference type="NCBI Taxonomy" id="171674"/>
    <lineage>
        <taxon>Bacteria</taxon>
        <taxon>Pseudomonadati</taxon>
        <taxon>Pseudomonadota</taxon>
        <taxon>Alphaproteobacteria</taxon>
        <taxon>Rhodospirillales</taxon>
        <taxon>Rhodospirillaceae</taxon>
        <taxon>Inquilinus</taxon>
    </lineage>
</organism>
<keyword evidence="2" id="KW-1185">Reference proteome</keyword>
<dbReference type="EMBL" id="NHON01000001">
    <property type="protein sequence ID" value="OWJ69144.1"/>
    <property type="molecule type" value="Genomic_DNA"/>
</dbReference>
<accession>A0A211ZVA5</accession>
<comment type="caution">
    <text evidence="1">The sequence shown here is derived from an EMBL/GenBank/DDBJ whole genome shotgun (WGS) entry which is preliminary data.</text>
</comment>
<dbReference type="RefSeq" id="WP_088149134.1">
    <property type="nucleotide sequence ID" value="NZ_NHON01000001.1"/>
</dbReference>
<gene>
    <name evidence="1" type="ORF">BWR60_01015</name>
</gene>
<name>A0A211ZVA5_9PROT</name>
<evidence type="ECO:0000313" key="1">
    <source>
        <dbReference type="EMBL" id="OWJ69144.1"/>
    </source>
</evidence>
<protein>
    <submittedName>
        <fullName evidence="1">Uncharacterized protein</fullName>
    </submittedName>
</protein>
<proteinExistence type="predicted"/>
<dbReference type="AlphaFoldDB" id="A0A211ZVA5"/>
<evidence type="ECO:0000313" key="2">
    <source>
        <dbReference type="Proteomes" id="UP000196655"/>
    </source>
</evidence>